<reference evidence="1" key="1">
    <citation type="journal article" date="2014" name="Front. Microbiol.">
        <title>High frequency of phylogenetically diverse reductive dehalogenase-homologous genes in deep subseafloor sedimentary metagenomes.</title>
        <authorList>
            <person name="Kawai M."/>
            <person name="Futagami T."/>
            <person name="Toyoda A."/>
            <person name="Takaki Y."/>
            <person name="Nishi S."/>
            <person name="Hori S."/>
            <person name="Arai W."/>
            <person name="Tsubouchi T."/>
            <person name="Morono Y."/>
            <person name="Uchiyama I."/>
            <person name="Ito T."/>
            <person name="Fujiyama A."/>
            <person name="Inagaki F."/>
            <person name="Takami H."/>
        </authorList>
    </citation>
    <scope>NUCLEOTIDE SEQUENCE</scope>
    <source>
        <strain evidence="1">Expedition CK06-06</strain>
    </source>
</reference>
<dbReference type="EMBL" id="BARV01035096">
    <property type="protein sequence ID" value="GAI53753.1"/>
    <property type="molecule type" value="Genomic_DNA"/>
</dbReference>
<protein>
    <submittedName>
        <fullName evidence="1">Uncharacterized protein</fullName>
    </submittedName>
</protein>
<evidence type="ECO:0000313" key="1">
    <source>
        <dbReference type="EMBL" id="GAI53753.1"/>
    </source>
</evidence>
<comment type="caution">
    <text evidence="1">The sequence shown here is derived from an EMBL/GenBank/DDBJ whole genome shotgun (WGS) entry which is preliminary data.</text>
</comment>
<organism evidence="1">
    <name type="scientific">marine sediment metagenome</name>
    <dbReference type="NCBI Taxonomy" id="412755"/>
    <lineage>
        <taxon>unclassified sequences</taxon>
        <taxon>metagenomes</taxon>
        <taxon>ecological metagenomes</taxon>
    </lineage>
</organism>
<feature type="non-terminal residue" evidence="1">
    <location>
        <position position="36"/>
    </location>
</feature>
<dbReference type="AlphaFoldDB" id="X1PD16"/>
<gene>
    <name evidence="1" type="ORF">S06H3_54815</name>
</gene>
<name>X1PD16_9ZZZZ</name>
<proteinExistence type="predicted"/>
<accession>X1PD16</accession>
<sequence>MLILMVDLSTDIQLATALPKFSRKLGYLIFAFMTSG</sequence>